<organism evidence="9 10">
    <name type="scientific">Triparma columacea</name>
    <dbReference type="NCBI Taxonomy" id="722753"/>
    <lineage>
        <taxon>Eukaryota</taxon>
        <taxon>Sar</taxon>
        <taxon>Stramenopiles</taxon>
        <taxon>Ochrophyta</taxon>
        <taxon>Bolidophyceae</taxon>
        <taxon>Parmales</taxon>
        <taxon>Triparmaceae</taxon>
        <taxon>Triparma</taxon>
    </lineage>
</organism>
<evidence type="ECO:0000313" key="9">
    <source>
        <dbReference type="EMBL" id="GMI44919.1"/>
    </source>
</evidence>
<dbReference type="AlphaFoldDB" id="A0A9W7LBW5"/>
<evidence type="ECO:0000256" key="3">
    <source>
        <dbReference type="ARBA" id="ARBA00022448"/>
    </source>
</evidence>
<dbReference type="InterPro" id="IPR002067">
    <property type="entry name" value="MCP"/>
</dbReference>
<comment type="similarity">
    <text evidence="2">Belongs to the mitochondrial carrier (TC 2.A.29) family.</text>
</comment>
<keyword evidence="7" id="KW-0496">Mitochondrion</keyword>
<protein>
    <recommendedName>
        <fullName evidence="11">Mitochondrial carrier protein</fullName>
    </recommendedName>
</protein>
<evidence type="ECO:0000256" key="5">
    <source>
        <dbReference type="ARBA" id="ARBA00022737"/>
    </source>
</evidence>
<dbReference type="Proteomes" id="UP001165065">
    <property type="component" value="Unassembled WGS sequence"/>
</dbReference>
<evidence type="ECO:0000256" key="6">
    <source>
        <dbReference type="ARBA" id="ARBA00022989"/>
    </source>
</evidence>
<dbReference type="EMBL" id="BRYA01000232">
    <property type="protein sequence ID" value="GMI44919.1"/>
    <property type="molecule type" value="Genomic_DNA"/>
</dbReference>
<evidence type="ECO:0000256" key="2">
    <source>
        <dbReference type="ARBA" id="ARBA00006375"/>
    </source>
</evidence>
<dbReference type="PANTHER" id="PTHR45624">
    <property type="entry name" value="MITOCHONDRIAL BASIC AMINO ACIDS TRANSPORTER-RELATED"/>
    <property type="match status" value="1"/>
</dbReference>
<evidence type="ECO:0000256" key="8">
    <source>
        <dbReference type="ARBA" id="ARBA00023136"/>
    </source>
</evidence>
<dbReference type="GO" id="GO:0022857">
    <property type="term" value="F:transmembrane transporter activity"/>
    <property type="evidence" value="ECO:0007669"/>
    <property type="project" value="TreeGrafter"/>
</dbReference>
<evidence type="ECO:0000256" key="1">
    <source>
        <dbReference type="ARBA" id="ARBA00004225"/>
    </source>
</evidence>
<keyword evidence="4" id="KW-0812">Transmembrane</keyword>
<reference evidence="10" key="1">
    <citation type="journal article" date="2023" name="Commun. Biol.">
        <title>Genome analysis of Parmales, the sister group of diatoms, reveals the evolutionary specialization of diatoms from phago-mixotrophs to photoautotrophs.</title>
        <authorList>
            <person name="Ban H."/>
            <person name="Sato S."/>
            <person name="Yoshikawa S."/>
            <person name="Yamada K."/>
            <person name="Nakamura Y."/>
            <person name="Ichinomiya M."/>
            <person name="Sato N."/>
            <person name="Blanc-Mathieu R."/>
            <person name="Endo H."/>
            <person name="Kuwata A."/>
            <person name="Ogata H."/>
        </authorList>
    </citation>
    <scope>NUCLEOTIDE SEQUENCE [LARGE SCALE GENOMIC DNA]</scope>
</reference>
<dbReference type="SUPFAM" id="SSF103506">
    <property type="entry name" value="Mitochondrial carrier"/>
    <property type="match status" value="1"/>
</dbReference>
<dbReference type="Pfam" id="PF00153">
    <property type="entry name" value="Mito_carr"/>
    <property type="match status" value="2"/>
</dbReference>
<comment type="subcellular location">
    <subcellularLocation>
        <location evidence="1">Mitochondrion membrane</location>
        <topology evidence="1">Multi-pass membrane protein</topology>
    </subcellularLocation>
</comment>
<gene>
    <name evidence="9" type="ORF">TrCOL_g2711</name>
</gene>
<dbReference type="Gene3D" id="1.50.40.10">
    <property type="entry name" value="Mitochondrial carrier domain"/>
    <property type="match status" value="1"/>
</dbReference>
<dbReference type="InterPro" id="IPR018108">
    <property type="entry name" value="MCP_transmembrane"/>
</dbReference>
<dbReference type="OrthoDB" id="193856at2759"/>
<dbReference type="InterPro" id="IPR023395">
    <property type="entry name" value="MCP_dom_sf"/>
</dbReference>
<evidence type="ECO:0008006" key="11">
    <source>
        <dbReference type="Google" id="ProtNLM"/>
    </source>
</evidence>
<keyword evidence="8" id="KW-0472">Membrane</keyword>
<keyword evidence="10" id="KW-1185">Reference proteome</keyword>
<evidence type="ECO:0000256" key="7">
    <source>
        <dbReference type="ARBA" id="ARBA00023128"/>
    </source>
</evidence>
<name>A0A9W7LBW5_9STRA</name>
<accession>A0A9W7LBW5</accession>
<keyword evidence="6" id="KW-1133">Transmembrane helix</keyword>
<keyword evidence="5" id="KW-0677">Repeat</keyword>
<evidence type="ECO:0000313" key="10">
    <source>
        <dbReference type="Proteomes" id="UP001165065"/>
    </source>
</evidence>
<sequence>MVSFDISIAAGSSAGFVSTLLVYPLDFVRTKIQAGAVAQKPPTTMEIVRPLLSRPHLFYTGLSIPLAAQVVYKSTIFTTVSLLQSHVGNHPFLNGCIAGGVNALFFVTPTEYIRSNIIVHGSTLSSFRRISVLAMYRGAYWSVLRDVFGCGGFFSASSLISENFPSLPPSARGAFAGVAFWTLALPLDSVKTLVQTGKDRGAVYDIFRKNPGRLFNSWGVAYARGIPGAASTIAVYEYVSDWLEGERRRSERNS</sequence>
<keyword evidence="3" id="KW-0813">Transport</keyword>
<dbReference type="InterPro" id="IPR050567">
    <property type="entry name" value="Mitochondrial_Carrier"/>
</dbReference>
<proteinExistence type="inferred from homology"/>
<comment type="caution">
    <text evidence="9">The sequence shown here is derived from an EMBL/GenBank/DDBJ whole genome shotgun (WGS) entry which is preliminary data.</text>
</comment>
<dbReference type="PRINTS" id="PR00926">
    <property type="entry name" value="MITOCARRIER"/>
</dbReference>
<evidence type="ECO:0000256" key="4">
    <source>
        <dbReference type="ARBA" id="ARBA00022692"/>
    </source>
</evidence>
<dbReference type="GO" id="GO:0031966">
    <property type="term" value="C:mitochondrial membrane"/>
    <property type="evidence" value="ECO:0007669"/>
    <property type="project" value="UniProtKB-SubCell"/>
</dbReference>